<reference evidence="10 11" key="1">
    <citation type="submission" date="2016-10" db="EMBL/GenBank/DDBJ databases">
        <authorList>
            <person name="de Groot N.N."/>
        </authorList>
    </citation>
    <scope>NUCLEOTIDE SEQUENCE [LARGE SCALE GENOMIC DNA]</scope>
    <source>
        <strain evidence="10 11">CGMCC 1.7059</strain>
    </source>
</reference>
<feature type="transmembrane region" description="Helical" evidence="8">
    <location>
        <begin position="7"/>
        <end position="24"/>
    </location>
</feature>
<evidence type="ECO:0000313" key="11">
    <source>
        <dbReference type="Proteomes" id="UP000199675"/>
    </source>
</evidence>
<feature type="domain" description="Methyl-accepting transducer" evidence="9">
    <location>
        <begin position="155"/>
        <end position="318"/>
    </location>
</feature>
<comment type="subcellular location">
    <subcellularLocation>
        <location evidence="1">Membrane</location>
    </subcellularLocation>
</comment>
<dbReference type="GO" id="GO:0006935">
    <property type="term" value="P:chemotaxis"/>
    <property type="evidence" value="ECO:0007669"/>
    <property type="project" value="UniProtKB-ARBA"/>
</dbReference>
<evidence type="ECO:0000256" key="1">
    <source>
        <dbReference type="ARBA" id="ARBA00004370"/>
    </source>
</evidence>
<dbReference type="InterPro" id="IPR004089">
    <property type="entry name" value="MCPsignal_dom"/>
</dbReference>
<sequence length="384" mass="41731">MADSSRITWLAMAALAGAGTGLVVQVFLPPWLAVIVAALVVSGVVWFADQKTATTPELSEAEIASFTSRVDGSLIGDIADLHRSELDIQSDQLTSLNGVLQDGVQLLRVAFDDMHNLLNDQKDAIGQILSGAEGDSGGINFDEFIQRTSEMLDFVINNTVTISEDLTNLVDKVNSVDQQMPAVMKALEEIDQLADQTNLLALNAAIEAARAGEHGRGFAVVADEVRSLSRRSAEFSNVIRQQLQGINQAVTHLSQHIGAIAAQDLDTLKASKAEAETSISNLQTLAQRDRDLTENIDRIAEQLVDASGRATRGLQFEDMTTQTADYLKQRMELLRALDIRLAQLVTEDVDSLPAALAKTRAELRDYRQSPVSQQSMDSGEIELF</sequence>
<keyword evidence="4 8" id="KW-0472">Membrane</keyword>
<evidence type="ECO:0000256" key="7">
    <source>
        <dbReference type="SAM" id="Coils"/>
    </source>
</evidence>
<dbReference type="Gene3D" id="1.10.287.950">
    <property type="entry name" value="Methyl-accepting chemotaxis protein"/>
    <property type="match status" value="1"/>
</dbReference>
<dbReference type="GO" id="GO:0016020">
    <property type="term" value="C:membrane"/>
    <property type="evidence" value="ECO:0007669"/>
    <property type="project" value="UniProtKB-SubCell"/>
</dbReference>
<dbReference type="Proteomes" id="UP000199675">
    <property type="component" value="Unassembled WGS sequence"/>
</dbReference>
<dbReference type="PANTHER" id="PTHR32089:SF41">
    <property type="entry name" value="METHYL-ACCEPTING CHEMOTAXIS PROTEIN"/>
    <property type="match status" value="1"/>
</dbReference>
<organism evidence="10 11">
    <name type="scientific">Marinobacter mobilis</name>
    <dbReference type="NCBI Taxonomy" id="488533"/>
    <lineage>
        <taxon>Bacteria</taxon>
        <taxon>Pseudomonadati</taxon>
        <taxon>Pseudomonadota</taxon>
        <taxon>Gammaproteobacteria</taxon>
        <taxon>Pseudomonadales</taxon>
        <taxon>Marinobacteraceae</taxon>
        <taxon>Marinobacter</taxon>
    </lineage>
</organism>
<dbReference type="SUPFAM" id="SSF58104">
    <property type="entry name" value="Methyl-accepting chemotaxis protein (MCP) signaling domain"/>
    <property type="match status" value="1"/>
</dbReference>
<evidence type="ECO:0000259" key="9">
    <source>
        <dbReference type="PROSITE" id="PS50111"/>
    </source>
</evidence>
<name>A0A1H2SRK4_9GAMM</name>
<evidence type="ECO:0000313" key="10">
    <source>
        <dbReference type="EMBL" id="SDW34157.1"/>
    </source>
</evidence>
<dbReference type="PROSITE" id="PS50111">
    <property type="entry name" value="CHEMOTAXIS_TRANSDUC_2"/>
    <property type="match status" value="1"/>
</dbReference>
<dbReference type="AlphaFoldDB" id="A0A1H2SRK4"/>
<protein>
    <submittedName>
        <fullName evidence="10">Methyl-accepting chemotaxis protein</fullName>
    </submittedName>
</protein>
<evidence type="ECO:0000256" key="8">
    <source>
        <dbReference type="SAM" id="Phobius"/>
    </source>
</evidence>
<evidence type="ECO:0000256" key="2">
    <source>
        <dbReference type="ARBA" id="ARBA00022692"/>
    </source>
</evidence>
<evidence type="ECO:0000256" key="4">
    <source>
        <dbReference type="ARBA" id="ARBA00023136"/>
    </source>
</evidence>
<evidence type="ECO:0000256" key="6">
    <source>
        <dbReference type="PROSITE-ProRule" id="PRU00284"/>
    </source>
</evidence>
<dbReference type="Pfam" id="PF00015">
    <property type="entry name" value="MCPsignal"/>
    <property type="match status" value="1"/>
</dbReference>
<gene>
    <name evidence="10" type="ORF">SAMN04487960_102209</name>
</gene>
<keyword evidence="7" id="KW-0175">Coiled coil</keyword>
<dbReference type="PANTHER" id="PTHR32089">
    <property type="entry name" value="METHYL-ACCEPTING CHEMOTAXIS PROTEIN MCPB"/>
    <property type="match status" value="1"/>
</dbReference>
<keyword evidence="2 8" id="KW-0812">Transmembrane</keyword>
<keyword evidence="3 8" id="KW-1133">Transmembrane helix</keyword>
<feature type="coiled-coil region" evidence="7">
    <location>
        <begin position="265"/>
        <end position="302"/>
    </location>
</feature>
<accession>A0A1H2SRK4</accession>
<dbReference type="GO" id="GO:0007165">
    <property type="term" value="P:signal transduction"/>
    <property type="evidence" value="ECO:0007669"/>
    <property type="project" value="UniProtKB-KW"/>
</dbReference>
<dbReference type="EMBL" id="FNNE01000002">
    <property type="protein sequence ID" value="SDW34157.1"/>
    <property type="molecule type" value="Genomic_DNA"/>
</dbReference>
<evidence type="ECO:0000256" key="5">
    <source>
        <dbReference type="ARBA" id="ARBA00023224"/>
    </source>
</evidence>
<dbReference type="SMART" id="SM00283">
    <property type="entry name" value="MA"/>
    <property type="match status" value="1"/>
</dbReference>
<feature type="transmembrane region" description="Helical" evidence="8">
    <location>
        <begin position="30"/>
        <end position="48"/>
    </location>
</feature>
<evidence type="ECO:0000256" key="3">
    <source>
        <dbReference type="ARBA" id="ARBA00022989"/>
    </source>
</evidence>
<keyword evidence="11" id="KW-1185">Reference proteome</keyword>
<dbReference type="STRING" id="488533.SAMN04487960_102209"/>
<keyword evidence="5 6" id="KW-0807">Transducer</keyword>
<proteinExistence type="predicted"/>